<reference evidence="15 16" key="1">
    <citation type="submission" date="2024-03" db="EMBL/GenBank/DDBJ databases">
        <title>Adaptation during the transition from Ophiocordyceps entomopathogen to insect associate is accompanied by gene loss and intensified selection.</title>
        <authorList>
            <person name="Ward C.M."/>
            <person name="Onetto C.A."/>
            <person name="Borneman A.R."/>
        </authorList>
    </citation>
    <scope>NUCLEOTIDE SEQUENCE [LARGE SCALE GENOMIC DNA]</scope>
    <source>
        <strain evidence="15">AWRI1</strain>
        <tissue evidence="15">Single Adult Female</tissue>
    </source>
</reference>
<accession>A0AAN9Y4L6</accession>
<dbReference type="Pfam" id="PF00067">
    <property type="entry name" value="p450"/>
    <property type="match status" value="3"/>
</dbReference>
<dbReference type="InterPro" id="IPR001128">
    <property type="entry name" value="Cyt_P450"/>
</dbReference>
<dbReference type="Proteomes" id="UP001367676">
    <property type="component" value="Unassembled WGS sequence"/>
</dbReference>
<evidence type="ECO:0000256" key="12">
    <source>
        <dbReference type="ARBA" id="ARBA00023033"/>
    </source>
</evidence>
<dbReference type="InterPro" id="IPR002401">
    <property type="entry name" value="Cyt_P450_E_grp-I"/>
</dbReference>
<dbReference type="GO" id="GO:0005789">
    <property type="term" value="C:endoplasmic reticulum membrane"/>
    <property type="evidence" value="ECO:0007669"/>
    <property type="project" value="UniProtKB-SubCell"/>
</dbReference>
<dbReference type="GO" id="GO:0016705">
    <property type="term" value="F:oxidoreductase activity, acting on paired donors, with incorporation or reduction of molecular oxygen"/>
    <property type="evidence" value="ECO:0007669"/>
    <property type="project" value="InterPro"/>
</dbReference>
<evidence type="ECO:0000256" key="2">
    <source>
        <dbReference type="ARBA" id="ARBA00003690"/>
    </source>
</evidence>
<dbReference type="InterPro" id="IPR050196">
    <property type="entry name" value="Cytochrome_P450_Monoox"/>
</dbReference>
<dbReference type="EMBL" id="JBBCAQ010000022">
    <property type="protein sequence ID" value="KAK7590972.1"/>
    <property type="molecule type" value="Genomic_DNA"/>
</dbReference>
<comment type="subcellular location">
    <subcellularLocation>
        <location evidence="4">Endoplasmic reticulum membrane</location>
        <topology evidence="4">Peripheral membrane protein</topology>
    </subcellularLocation>
    <subcellularLocation>
        <location evidence="3">Microsome membrane</location>
        <topology evidence="3">Peripheral membrane protein</topology>
    </subcellularLocation>
</comment>
<dbReference type="InterPro" id="IPR017972">
    <property type="entry name" value="Cyt_P450_CS"/>
</dbReference>
<keyword evidence="11 14" id="KW-0408">Iron</keyword>
<evidence type="ECO:0000256" key="3">
    <source>
        <dbReference type="ARBA" id="ARBA00004174"/>
    </source>
</evidence>
<organism evidence="15 16">
    <name type="scientific">Parthenolecanium corni</name>
    <dbReference type="NCBI Taxonomy" id="536013"/>
    <lineage>
        <taxon>Eukaryota</taxon>
        <taxon>Metazoa</taxon>
        <taxon>Ecdysozoa</taxon>
        <taxon>Arthropoda</taxon>
        <taxon>Hexapoda</taxon>
        <taxon>Insecta</taxon>
        <taxon>Pterygota</taxon>
        <taxon>Neoptera</taxon>
        <taxon>Paraneoptera</taxon>
        <taxon>Hemiptera</taxon>
        <taxon>Sternorrhyncha</taxon>
        <taxon>Coccoidea</taxon>
        <taxon>Coccidae</taxon>
        <taxon>Parthenolecanium</taxon>
    </lineage>
</organism>
<keyword evidence="13" id="KW-0472">Membrane</keyword>
<name>A0AAN9Y4L6_9HEMI</name>
<evidence type="ECO:0000256" key="10">
    <source>
        <dbReference type="ARBA" id="ARBA00023002"/>
    </source>
</evidence>
<sequence length="1174" mass="136438">MAVLSSNRNIDKTFAYKYFYPWLGTGLLTANGNRWHQKRKILTPAFHFSILLNFFNTMVEHSKKLIEKLDNEVEKEKFNICPYISNSSLDIICETAMGVKLNEETDVSAYRESIRRINPIILHRAYCPWLWLDFVYKWTEKYREQEKHLKVLHGFSLHVGSKEKRAFLDLLLDISESGEIKLSDTDLREEVDTFMFEGHDTVSAAIMWSIFWLGTHRNFQTKLYEELKSMFGNSNRDPTPSEINELTYLDMVVKETLRICPSVPIISRGITEDVEVGGNKIPAGTTTAISLMRLHRLPSQYQFIEEFNPENFSPENVLRRHYYAYLPFSAGPRNCIGQKFGMMEVKVVLSTLFRNFEFETLCKLEEMKVASESVLYPESGIYRFISQVPGGVIYDTIQNSEMDFSKDQYLENLRFVSYDATCFFEVNLVVSYMTPAGPLSNRVKPEKLKLTLSFHKQFGPLYKVWLGPFPSVHITKPEDAEVIRQRKQQRLKNMEIENVENQFQDVGRKQKKMFLDLLLDVNEQLTEQLSEADIREEVDTFMFEGHDTTSAAVGWTIYLLGRHSEIQDKVVEELNRVFGSSDRPPTLDELADLKYLECVIKETLRLFPSVPFIARTLTEDVTMSGYIVPKGTTVRINIYQLHRQPNHFKDPNTFNPDNFAPAAIQNRHPFCYIPFSAGSRNCIGQKFAIMEEKVILSTFLRKYRVESYQKFEDLKLIVESIIHSEEEKLKLTLNFHEQFGPIYRAWLGPLPFVLIIKPEDAEVLLTSRKNINKAFGYNFFEPWLGTGLLTSSGSKWAQRRKMLTPSFYFSILQTFFDVFVENSQIFVEKLESEINSEEFNILPYIKNCTLDIICEAAMGVKVNAQQRSSEYTKSVKAINELIHERIFSPWMWPNFFYSFTQHYRKQTKAIKVLHDLSLNIIRRRKQQRQKNTNIEKVESQSLDAGKNQKKIFLDVLLDVSEQLNEQLSEADIREEVDTFMFEGHDTTAAATGWAIYLLGRHPDIQEKVIDELNTVFGSSNCSLTLDDLAKLKYLECVIKETLRLFPSVPFIARTLTEDVIMSGYTVPKGTTVRLNIYLLHRRPDHFKDPDRFNPDNFAAETIQNRHPFCYVPFSAGSRNCIGQKFAMMEEKVILSTFFRKYRVEAHQKVEDLKLIVDSITHPEQGLFMKIIKRT</sequence>
<dbReference type="CDD" id="cd20628">
    <property type="entry name" value="CYP4"/>
    <property type="match status" value="1"/>
</dbReference>
<dbReference type="GO" id="GO:0005506">
    <property type="term" value="F:iron ion binding"/>
    <property type="evidence" value="ECO:0007669"/>
    <property type="project" value="InterPro"/>
</dbReference>
<dbReference type="GO" id="GO:0004497">
    <property type="term" value="F:monooxygenase activity"/>
    <property type="evidence" value="ECO:0007669"/>
    <property type="project" value="UniProtKB-KW"/>
</dbReference>
<dbReference type="InterPro" id="IPR036396">
    <property type="entry name" value="Cyt_P450_sf"/>
</dbReference>
<dbReference type="PRINTS" id="PR00385">
    <property type="entry name" value="P450"/>
</dbReference>
<comment type="function">
    <text evidence="2">May be involved in the metabolism of insect hormones and in the breakdown of synthetic insecticides.</text>
</comment>
<proteinExistence type="inferred from homology"/>
<dbReference type="PANTHER" id="PTHR24291">
    <property type="entry name" value="CYTOCHROME P450 FAMILY 4"/>
    <property type="match status" value="1"/>
</dbReference>
<keyword evidence="6 14" id="KW-0349">Heme</keyword>
<comment type="cofactor">
    <cofactor evidence="1 14">
        <name>heme</name>
        <dbReference type="ChEBI" id="CHEBI:30413"/>
    </cofactor>
</comment>
<keyword evidence="8" id="KW-0256">Endoplasmic reticulum</keyword>
<evidence type="ECO:0000313" key="15">
    <source>
        <dbReference type="EMBL" id="KAK7590972.1"/>
    </source>
</evidence>
<evidence type="ECO:0008006" key="17">
    <source>
        <dbReference type="Google" id="ProtNLM"/>
    </source>
</evidence>
<evidence type="ECO:0000256" key="9">
    <source>
        <dbReference type="ARBA" id="ARBA00022848"/>
    </source>
</evidence>
<comment type="similarity">
    <text evidence="5">Belongs to the cytochrome P450 family.</text>
</comment>
<keyword evidence="12" id="KW-0503">Monooxygenase</keyword>
<dbReference type="Gene3D" id="1.10.630.10">
    <property type="entry name" value="Cytochrome P450"/>
    <property type="match status" value="3"/>
</dbReference>
<keyword evidence="10" id="KW-0560">Oxidoreductase</keyword>
<dbReference type="PROSITE" id="PS00086">
    <property type="entry name" value="CYTOCHROME_P450"/>
    <property type="match status" value="3"/>
</dbReference>
<protein>
    <recommendedName>
        <fullName evidence="17">Cytochrome P450</fullName>
    </recommendedName>
</protein>
<dbReference type="AlphaFoldDB" id="A0AAN9Y4L6"/>
<evidence type="ECO:0000313" key="16">
    <source>
        <dbReference type="Proteomes" id="UP001367676"/>
    </source>
</evidence>
<evidence type="ECO:0000256" key="13">
    <source>
        <dbReference type="ARBA" id="ARBA00023136"/>
    </source>
</evidence>
<keyword evidence="9" id="KW-0492">Microsome</keyword>
<evidence type="ECO:0000256" key="1">
    <source>
        <dbReference type="ARBA" id="ARBA00001971"/>
    </source>
</evidence>
<keyword evidence="7 14" id="KW-0479">Metal-binding</keyword>
<evidence type="ECO:0000256" key="8">
    <source>
        <dbReference type="ARBA" id="ARBA00022824"/>
    </source>
</evidence>
<comment type="caution">
    <text evidence="15">The sequence shown here is derived from an EMBL/GenBank/DDBJ whole genome shotgun (WGS) entry which is preliminary data.</text>
</comment>
<evidence type="ECO:0000256" key="14">
    <source>
        <dbReference type="PIRSR" id="PIRSR602401-1"/>
    </source>
</evidence>
<dbReference type="FunFam" id="1.10.630.10:FF:000035">
    <property type="entry name" value="CYtochrome P450 family"/>
    <property type="match status" value="2"/>
</dbReference>
<evidence type="ECO:0000256" key="7">
    <source>
        <dbReference type="ARBA" id="ARBA00022723"/>
    </source>
</evidence>
<feature type="binding site" description="axial binding residue" evidence="14">
    <location>
        <position position="1120"/>
    </location>
    <ligand>
        <name>heme</name>
        <dbReference type="ChEBI" id="CHEBI:30413"/>
    </ligand>
    <ligandPart>
        <name>Fe</name>
        <dbReference type="ChEBI" id="CHEBI:18248"/>
    </ligandPart>
</feature>
<evidence type="ECO:0000256" key="11">
    <source>
        <dbReference type="ARBA" id="ARBA00023004"/>
    </source>
</evidence>
<dbReference type="PRINTS" id="PR00463">
    <property type="entry name" value="EP450I"/>
</dbReference>
<gene>
    <name evidence="15" type="ORF">V9T40_002585</name>
</gene>
<evidence type="ECO:0000256" key="4">
    <source>
        <dbReference type="ARBA" id="ARBA00004406"/>
    </source>
</evidence>
<evidence type="ECO:0000256" key="5">
    <source>
        <dbReference type="ARBA" id="ARBA00010617"/>
    </source>
</evidence>
<dbReference type="GO" id="GO:0020037">
    <property type="term" value="F:heme binding"/>
    <property type="evidence" value="ECO:0007669"/>
    <property type="project" value="InterPro"/>
</dbReference>
<evidence type="ECO:0000256" key="6">
    <source>
        <dbReference type="ARBA" id="ARBA00022617"/>
    </source>
</evidence>
<dbReference type="PANTHER" id="PTHR24291:SF189">
    <property type="entry name" value="CYTOCHROME P450 4C3-RELATED"/>
    <property type="match status" value="1"/>
</dbReference>
<keyword evidence="16" id="KW-1185">Reference proteome</keyword>
<dbReference type="SUPFAM" id="SSF48264">
    <property type="entry name" value="Cytochrome P450"/>
    <property type="match status" value="3"/>
</dbReference>